<keyword evidence="3" id="KW-0539">Nucleus</keyword>
<dbReference type="GO" id="GO:0030686">
    <property type="term" value="C:90S preribosome"/>
    <property type="evidence" value="ECO:0007669"/>
    <property type="project" value="InterPro"/>
</dbReference>
<dbReference type="OMA" id="SETGRMQ"/>
<dbReference type="eggNOG" id="ENOG502SD9H">
    <property type="taxonomic scope" value="Eukaryota"/>
</dbReference>
<dbReference type="PANTHER" id="PTHR31109">
    <property type="entry name" value="PROTEIN FAM207A"/>
    <property type="match status" value="1"/>
</dbReference>
<dbReference type="EMBL" id="GG663743">
    <property type="protein sequence ID" value="EEH54998.1"/>
    <property type="molecule type" value="Genomic_DNA"/>
</dbReference>
<feature type="compositionally biased region" description="Gly residues" evidence="4">
    <location>
        <begin position="183"/>
        <end position="197"/>
    </location>
</feature>
<dbReference type="GO" id="GO:0005730">
    <property type="term" value="C:nucleolus"/>
    <property type="evidence" value="ECO:0007669"/>
    <property type="project" value="UniProtKB-SubCell"/>
</dbReference>
<feature type="compositionally biased region" description="Basic residues" evidence="4">
    <location>
        <begin position="246"/>
        <end position="263"/>
    </location>
</feature>
<dbReference type="RefSeq" id="XP_003061348.1">
    <property type="nucleotide sequence ID" value="XM_003061302.1"/>
</dbReference>
<dbReference type="PANTHER" id="PTHR31109:SF2">
    <property type="entry name" value="RIBOSOME BIOGENESIS PROTEIN SLX9 HOMOLOG"/>
    <property type="match status" value="1"/>
</dbReference>
<feature type="region of interest" description="Disordered" evidence="4">
    <location>
        <begin position="236"/>
        <end position="269"/>
    </location>
</feature>
<dbReference type="GeneID" id="9686787"/>
<feature type="region of interest" description="Disordered" evidence="4">
    <location>
        <begin position="170"/>
        <end position="211"/>
    </location>
</feature>
<protein>
    <submittedName>
        <fullName evidence="5">Predicted protein</fullName>
    </submittedName>
</protein>
<dbReference type="InterPro" id="IPR028160">
    <property type="entry name" value="Slx9-like"/>
</dbReference>
<dbReference type="Proteomes" id="UP000001876">
    <property type="component" value="Unassembled WGS sequence"/>
</dbReference>
<dbReference type="STRING" id="564608.C1N077"/>
<evidence type="ECO:0000256" key="4">
    <source>
        <dbReference type="SAM" id="MobiDB-lite"/>
    </source>
</evidence>
<feature type="compositionally biased region" description="Low complexity" evidence="4">
    <location>
        <begin position="9"/>
        <end position="24"/>
    </location>
</feature>
<evidence type="ECO:0000313" key="6">
    <source>
        <dbReference type="Proteomes" id="UP000001876"/>
    </source>
</evidence>
<evidence type="ECO:0000256" key="3">
    <source>
        <dbReference type="ARBA" id="ARBA00023242"/>
    </source>
</evidence>
<name>C1N077_MICPC</name>
<evidence type="ECO:0000313" key="5">
    <source>
        <dbReference type="EMBL" id="EEH54998.1"/>
    </source>
</evidence>
<dbReference type="Pfam" id="PF15341">
    <property type="entry name" value="SLX9"/>
    <property type="match status" value="1"/>
</dbReference>
<dbReference type="AlphaFoldDB" id="C1N077"/>
<dbReference type="GO" id="GO:0030688">
    <property type="term" value="C:preribosome, small subunit precursor"/>
    <property type="evidence" value="ECO:0007669"/>
    <property type="project" value="InterPro"/>
</dbReference>
<organism evidence="6">
    <name type="scientific">Micromonas pusilla (strain CCMP1545)</name>
    <name type="common">Picoplanktonic green alga</name>
    <dbReference type="NCBI Taxonomy" id="564608"/>
    <lineage>
        <taxon>Eukaryota</taxon>
        <taxon>Viridiplantae</taxon>
        <taxon>Chlorophyta</taxon>
        <taxon>Mamiellophyceae</taxon>
        <taxon>Mamiellales</taxon>
        <taxon>Mamiellaceae</taxon>
        <taxon>Micromonas</taxon>
    </lineage>
</organism>
<reference evidence="5 6" key="1">
    <citation type="journal article" date="2009" name="Science">
        <title>Green evolution and dynamic adaptations revealed by genomes of the marine picoeukaryotes Micromonas.</title>
        <authorList>
            <person name="Worden A.Z."/>
            <person name="Lee J.H."/>
            <person name="Mock T."/>
            <person name="Rouze P."/>
            <person name="Simmons M.P."/>
            <person name="Aerts A.L."/>
            <person name="Allen A.E."/>
            <person name="Cuvelier M.L."/>
            <person name="Derelle E."/>
            <person name="Everett M.V."/>
            <person name="Foulon E."/>
            <person name="Grimwood J."/>
            <person name="Gundlach H."/>
            <person name="Henrissat B."/>
            <person name="Napoli C."/>
            <person name="McDonald S.M."/>
            <person name="Parker M.S."/>
            <person name="Rombauts S."/>
            <person name="Salamov A."/>
            <person name="Von Dassow P."/>
            <person name="Badger J.H."/>
            <person name="Coutinho P.M."/>
            <person name="Demir E."/>
            <person name="Dubchak I."/>
            <person name="Gentemann C."/>
            <person name="Eikrem W."/>
            <person name="Gready J.E."/>
            <person name="John U."/>
            <person name="Lanier W."/>
            <person name="Lindquist E.A."/>
            <person name="Lucas S."/>
            <person name="Mayer K.F."/>
            <person name="Moreau H."/>
            <person name="Not F."/>
            <person name="Otillar R."/>
            <person name="Panaud O."/>
            <person name="Pangilinan J."/>
            <person name="Paulsen I."/>
            <person name="Piegu B."/>
            <person name="Poliakov A."/>
            <person name="Robbens S."/>
            <person name="Schmutz J."/>
            <person name="Toulza E."/>
            <person name="Wyss T."/>
            <person name="Zelensky A."/>
            <person name="Zhou K."/>
            <person name="Armbrust E.V."/>
            <person name="Bhattacharya D."/>
            <person name="Goodenough U.W."/>
            <person name="Van de Peer Y."/>
            <person name="Grigoriev I.V."/>
        </authorList>
    </citation>
    <scope>NUCLEOTIDE SEQUENCE [LARGE SCALE GENOMIC DNA]</scope>
    <source>
        <strain evidence="5 6">CCMP1545</strain>
    </source>
</reference>
<dbReference type="GO" id="GO:0000462">
    <property type="term" value="P:maturation of SSU-rRNA from tricistronic rRNA transcript (SSU-rRNA, 5.8S rRNA, LSU-rRNA)"/>
    <property type="evidence" value="ECO:0007669"/>
    <property type="project" value="InterPro"/>
</dbReference>
<evidence type="ECO:0000256" key="1">
    <source>
        <dbReference type="ARBA" id="ARBA00004604"/>
    </source>
</evidence>
<dbReference type="KEGG" id="mpp:MICPUCDRAFT_61003"/>
<dbReference type="OrthoDB" id="18703at2759"/>
<comment type="similarity">
    <text evidence="2">Belongs to the SLX9 family.</text>
</comment>
<sequence length="269" mass="28063">MVKARMRAKAASASQKSSDAAGKGVDAKDAAAEDAEHDKARRAFVTLNALPKHQKRKVAKRAEFLEKIRVATASKMKRKGKRRGGVGAALSDFASLEATLGDIAGGTSPLARLGRAKGRKVKSAVMRTKQRTRLCASETGRMQAVLAHPEFRSNPIAAISNHIVAALKANGGGAKPDRAAATAGGGEGDAGGGGGGGAKKRREKKKVELKADSDAVARSLAARQISASARGVSFKGENKLGVRYNNAKKNKTGGKKGSKRSAKRAQETW</sequence>
<feature type="compositionally biased region" description="Basic and acidic residues" evidence="4">
    <location>
        <begin position="25"/>
        <end position="37"/>
    </location>
</feature>
<evidence type="ECO:0000256" key="2">
    <source>
        <dbReference type="ARBA" id="ARBA00011022"/>
    </source>
</evidence>
<accession>C1N077</accession>
<feature type="region of interest" description="Disordered" evidence="4">
    <location>
        <begin position="1"/>
        <end position="37"/>
    </location>
</feature>
<comment type="subcellular location">
    <subcellularLocation>
        <location evidence="1">Nucleus</location>
        <location evidence="1">Nucleolus</location>
    </subcellularLocation>
</comment>
<proteinExistence type="inferred from homology"/>
<keyword evidence="6" id="KW-1185">Reference proteome</keyword>
<gene>
    <name evidence="5" type="ORF">MICPUCDRAFT_61003</name>
</gene>